<dbReference type="PANTHER" id="PTHR11913">
    <property type="entry name" value="COFILIN-RELATED"/>
    <property type="match status" value="1"/>
</dbReference>
<sequence>MASGVKVADEIKDIFQTMKVNRSSDKAKERIRLVQLGLNDPQNTLIEVKKIVMEKDLDELGNLYTYAQSLMNDKECTYILYDCHYETDITKKEDLIFIMWSCDCAPIKKKMAYASSKNSLKKVLDVKFEMELHSKDETCARAFIKNFGKEIVKKLEGIDVCEN</sequence>
<name>A0AAW0NJB5_9GOBI</name>
<evidence type="ECO:0000313" key="4">
    <source>
        <dbReference type="EMBL" id="KAK7901428.1"/>
    </source>
</evidence>
<dbReference type="GO" id="GO:0003779">
    <property type="term" value="F:actin binding"/>
    <property type="evidence" value="ECO:0007669"/>
    <property type="project" value="UniProtKB-KW"/>
</dbReference>
<dbReference type="EMBL" id="JBBPFD010000013">
    <property type="protein sequence ID" value="KAK7901428.1"/>
    <property type="molecule type" value="Genomic_DNA"/>
</dbReference>
<dbReference type="InterPro" id="IPR029006">
    <property type="entry name" value="ADF-H/Gelsolin-like_dom_sf"/>
</dbReference>
<organism evidence="4 5">
    <name type="scientific">Mugilogobius chulae</name>
    <name type="common">yellowstripe goby</name>
    <dbReference type="NCBI Taxonomy" id="88201"/>
    <lineage>
        <taxon>Eukaryota</taxon>
        <taxon>Metazoa</taxon>
        <taxon>Chordata</taxon>
        <taxon>Craniata</taxon>
        <taxon>Vertebrata</taxon>
        <taxon>Euteleostomi</taxon>
        <taxon>Actinopterygii</taxon>
        <taxon>Neopterygii</taxon>
        <taxon>Teleostei</taxon>
        <taxon>Neoteleostei</taxon>
        <taxon>Acanthomorphata</taxon>
        <taxon>Gobiaria</taxon>
        <taxon>Gobiiformes</taxon>
        <taxon>Gobioidei</taxon>
        <taxon>Gobiidae</taxon>
        <taxon>Gobionellinae</taxon>
        <taxon>Mugilogobius</taxon>
    </lineage>
</organism>
<reference evidence="5" key="1">
    <citation type="submission" date="2024-04" db="EMBL/GenBank/DDBJ databases">
        <title>Salinicola lusitanus LLJ914,a marine bacterium isolated from the Okinawa Trough.</title>
        <authorList>
            <person name="Li J."/>
        </authorList>
    </citation>
    <scope>NUCLEOTIDE SEQUENCE [LARGE SCALE GENOMIC DNA]</scope>
</reference>
<dbReference type="Proteomes" id="UP001460270">
    <property type="component" value="Unassembled WGS sequence"/>
</dbReference>
<evidence type="ECO:0000259" key="3">
    <source>
        <dbReference type="PROSITE" id="PS51263"/>
    </source>
</evidence>
<comment type="similarity">
    <text evidence="1">Belongs to the actin-binding proteins ADF family.</text>
</comment>
<evidence type="ECO:0000313" key="5">
    <source>
        <dbReference type="Proteomes" id="UP001460270"/>
    </source>
</evidence>
<dbReference type="AlphaFoldDB" id="A0AAW0NJB5"/>
<dbReference type="PROSITE" id="PS51263">
    <property type="entry name" value="ADF_H"/>
    <property type="match status" value="1"/>
</dbReference>
<feature type="domain" description="ADF-H" evidence="3">
    <location>
        <begin position="4"/>
        <end position="148"/>
    </location>
</feature>
<keyword evidence="5" id="KW-1185">Reference proteome</keyword>
<evidence type="ECO:0000256" key="1">
    <source>
        <dbReference type="ARBA" id="ARBA00006844"/>
    </source>
</evidence>
<dbReference type="SMART" id="SM00102">
    <property type="entry name" value="ADF"/>
    <property type="match status" value="1"/>
</dbReference>
<dbReference type="GO" id="GO:0015629">
    <property type="term" value="C:actin cytoskeleton"/>
    <property type="evidence" value="ECO:0007669"/>
    <property type="project" value="InterPro"/>
</dbReference>
<protein>
    <recommendedName>
        <fullName evidence="3">ADF-H domain-containing protein</fullName>
    </recommendedName>
</protein>
<proteinExistence type="inferred from homology"/>
<dbReference type="InterPro" id="IPR002108">
    <property type="entry name" value="ADF-H"/>
</dbReference>
<gene>
    <name evidence="4" type="ORF">WMY93_018197</name>
</gene>
<accession>A0AAW0NJB5</accession>
<dbReference type="Gene3D" id="3.40.20.10">
    <property type="entry name" value="Severin"/>
    <property type="match status" value="1"/>
</dbReference>
<evidence type="ECO:0000256" key="2">
    <source>
        <dbReference type="ARBA" id="ARBA00023203"/>
    </source>
</evidence>
<comment type="caution">
    <text evidence="4">The sequence shown here is derived from an EMBL/GenBank/DDBJ whole genome shotgun (WGS) entry which is preliminary data.</text>
</comment>
<keyword evidence="2" id="KW-0009">Actin-binding</keyword>
<dbReference type="InterPro" id="IPR017904">
    <property type="entry name" value="ADF/Cofilin"/>
</dbReference>
<dbReference type="SUPFAM" id="SSF55753">
    <property type="entry name" value="Actin depolymerizing proteins"/>
    <property type="match status" value="1"/>
</dbReference>
<dbReference type="Pfam" id="PF00241">
    <property type="entry name" value="Cofilin_ADF"/>
    <property type="match status" value="1"/>
</dbReference>
<dbReference type="PRINTS" id="PR00006">
    <property type="entry name" value="COFILIN"/>
</dbReference>
<dbReference type="GO" id="GO:0030042">
    <property type="term" value="P:actin filament depolymerization"/>
    <property type="evidence" value="ECO:0007669"/>
    <property type="project" value="InterPro"/>
</dbReference>